<reference evidence="1 2" key="1">
    <citation type="submission" date="2023-01" db="EMBL/GenBank/DDBJ databases">
        <title>Draft genome sequence of Nocardiopsis sp. RSe5-2 isolated from halophytes.</title>
        <authorList>
            <person name="Duangmal K."/>
            <person name="Chantavorakit T."/>
        </authorList>
    </citation>
    <scope>NUCLEOTIDE SEQUENCE [LARGE SCALE GENOMIC DNA]</scope>
    <source>
        <strain evidence="1 2">RSe5-2</strain>
    </source>
</reference>
<keyword evidence="2" id="KW-1185">Reference proteome</keyword>
<comment type="caution">
    <text evidence="1">The sequence shown here is derived from an EMBL/GenBank/DDBJ whole genome shotgun (WGS) entry which is preliminary data.</text>
</comment>
<proteinExistence type="predicted"/>
<sequence length="240" mass="26989">MSLEEEIPECATPSLLLREANPDPDSQKQILDRVQTAISVNRAWSEIVPAWMEDVFALLAPDFVRASVVPGCDFITCLTRAGRASGAFQYIAGLRIEFRGAFRGPGDVAPGGRVIRRLHGLLEWSGPEPDSVTRTVREVYPTPEAWRRAVDRGNVADLDLRLRSSLGFVESLWEERAEPWEHNARDPRLVTVDPDGRLQRRAPIAVDAGGGPIWSDRRHVRRFIRRNKQELDMIAQEFGA</sequence>
<evidence type="ECO:0000313" key="2">
    <source>
        <dbReference type="Proteomes" id="UP001527866"/>
    </source>
</evidence>
<dbReference type="Proteomes" id="UP001527866">
    <property type="component" value="Unassembled WGS sequence"/>
</dbReference>
<evidence type="ECO:0000313" key="1">
    <source>
        <dbReference type="EMBL" id="MDA2811152.1"/>
    </source>
</evidence>
<gene>
    <name evidence="1" type="ORF">O4J56_10935</name>
</gene>
<name>A0ABT4U4B0_9ACTN</name>
<dbReference type="EMBL" id="JAQFWQ010000024">
    <property type="protein sequence ID" value="MDA2811152.1"/>
    <property type="molecule type" value="Genomic_DNA"/>
</dbReference>
<protein>
    <submittedName>
        <fullName evidence="1">Uncharacterized protein</fullName>
    </submittedName>
</protein>
<organism evidence="1 2">
    <name type="scientific">Nocardiopsis endophytica</name>
    <dbReference type="NCBI Taxonomy" id="3018445"/>
    <lineage>
        <taxon>Bacteria</taxon>
        <taxon>Bacillati</taxon>
        <taxon>Actinomycetota</taxon>
        <taxon>Actinomycetes</taxon>
        <taxon>Streptosporangiales</taxon>
        <taxon>Nocardiopsidaceae</taxon>
        <taxon>Nocardiopsis</taxon>
    </lineage>
</organism>
<dbReference type="RefSeq" id="WP_270685613.1">
    <property type="nucleotide sequence ID" value="NZ_JAQFWQ010000024.1"/>
</dbReference>
<accession>A0ABT4U4B0</accession>